<evidence type="ECO:0000256" key="4">
    <source>
        <dbReference type="ARBA" id="ARBA00022723"/>
    </source>
</evidence>
<evidence type="ECO:0000313" key="10">
    <source>
        <dbReference type="Proteomes" id="UP001501727"/>
    </source>
</evidence>
<keyword evidence="8" id="KW-0671">Queuosine biosynthesis</keyword>
<dbReference type="EMBL" id="BAAAZU010000010">
    <property type="protein sequence ID" value="GAA3925307.1"/>
    <property type="molecule type" value="Genomic_DNA"/>
</dbReference>
<keyword evidence="10" id="KW-1185">Reference proteome</keyword>
<evidence type="ECO:0000256" key="1">
    <source>
        <dbReference type="ARBA" id="ARBA00005061"/>
    </source>
</evidence>
<dbReference type="Proteomes" id="UP001501727">
    <property type="component" value="Unassembled WGS sequence"/>
</dbReference>
<dbReference type="RefSeq" id="WP_344759753.1">
    <property type="nucleotide sequence ID" value="NZ_BAAAZU010000010.1"/>
</dbReference>
<evidence type="ECO:0000256" key="5">
    <source>
        <dbReference type="ARBA" id="ARBA00022833"/>
    </source>
</evidence>
<comment type="cofactor">
    <cofactor evidence="8">
        <name>Zn(2+)</name>
        <dbReference type="ChEBI" id="CHEBI:29105"/>
    </cofactor>
    <text evidence="8">Binds 1 zinc ion per subunit.</text>
</comment>
<evidence type="ECO:0000256" key="8">
    <source>
        <dbReference type="PIRNR" id="PIRNR006113"/>
    </source>
</evidence>
<proteinExistence type="inferred from homology"/>
<evidence type="ECO:0000256" key="7">
    <source>
        <dbReference type="ARBA" id="ARBA00048807"/>
    </source>
</evidence>
<dbReference type="Gene3D" id="3.30.479.10">
    <property type="entry name" value="6-pyruvoyl tetrahydropterin synthase/QueD"/>
    <property type="match status" value="1"/>
</dbReference>
<evidence type="ECO:0000256" key="2">
    <source>
        <dbReference type="ARBA" id="ARBA00008900"/>
    </source>
</evidence>
<dbReference type="EC" id="4.-.-.-" evidence="8"/>
<comment type="catalytic activity">
    <reaction evidence="7 8">
        <text>7,8-dihydroneopterin 3'-triphosphate + H2O = 6-carboxy-5,6,7,8-tetrahydropterin + triphosphate + acetaldehyde + 2 H(+)</text>
        <dbReference type="Rhea" id="RHEA:27966"/>
        <dbReference type="ChEBI" id="CHEBI:15343"/>
        <dbReference type="ChEBI" id="CHEBI:15377"/>
        <dbReference type="ChEBI" id="CHEBI:15378"/>
        <dbReference type="ChEBI" id="CHEBI:18036"/>
        <dbReference type="ChEBI" id="CHEBI:58462"/>
        <dbReference type="ChEBI" id="CHEBI:61032"/>
        <dbReference type="EC" id="4.1.2.50"/>
    </reaction>
</comment>
<dbReference type="PIRSF" id="PIRSF006113">
    <property type="entry name" value="PTP_synth"/>
    <property type="match status" value="1"/>
</dbReference>
<dbReference type="Pfam" id="PF01242">
    <property type="entry name" value="PTPS"/>
    <property type="match status" value="1"/>
</dbReference>
<gene>
    <name evidence="9" type="primary">queD</name>
    <name evidence="9" type="ORF">GCM10022229_19010</name>
</gene>
<dbReference type="NCBIfam" id="TIGR03367">
    <property type="entry name" value="queuosine_QueD"/>
    <property type="match status" value="1"/>
</dbReference>
<dbReference type="SUPFAM" id="SSF55620">
    <property type="entry name" value="Tetrahydrobiopterin biosynthesis enzymes-like"/>
    <property type="match status" value="1"/>
</dbReference>
<accession>A0ABP7MKP5</accession>
<keyword evidence="4 8" id="KW-0479">Metal-binding</keyword>
<evidence type="ECO:0000256" key="6">
    <source>
        <dbReference type="ARBA" id="ARBA00023239"/>
    </source>
</evidence>
<evidence type="ECO:0000256" key="3">
    <source>
        <dbReference type="ARBA" id="ARBA00018141"/>
    </source>
</evidence>
<keyword evidence="6 8" id="KW-0456">Lyase</keyword>
<name>A0ABP7MKP5_9GAMM</name>
<keyword evidence="5 8" id="KW-0862">Zinc</keyword>
<reference evidence="10" key="1">
    <citation type="journal article" date="2019" name="Int. J. Syst. Evol. Microbiol.">
        <title>The Global Catalogue of Microorganisms (GCM) 10K type strain sequencing project: providing services to taxonomists for standard genome sequencing and annotation.</title>
        <authorList>
            <consortium name="The Broad Institute Genomics Platform"/>
            <consortium name="The Broad Institute Genome Sequencing Center for Infectious Disease"/>
            <person name="Wu L."/>
            <person name="Ma J."/>
        </authorList>
    </citation>
    <scope>NUCLEOTIDE SEQUENCE [LARGE SCALE GENOMIC DNA]</scope>
    <source>
        <strain evidence="10">JCM 16916</strain>
    </source>
</reference>
<evidence type="ECO:0000313" key="9">
    <source>
        <dbReference type="EMBL" id="GAA3925307.1"/>
    </source>
</evidence>
<dbReference type="InterPro" id="IPR007115">
    <property type="entry name" value="6-PTP_synth/QueD"/>
</dbReference>
<dbReference type="InterPro" id="IPR038418">
    <property type="entry name" value="6-PTP_synth/QueD_sf"/>
</dbReference>
<organism evidence="9 10">
    <name type="scientific">Luteimonas lutimaris</name>
    <dbReference type="NCBI Taxonomy" id="698645"/>
    <lineage>
        <taxon>Bacteria</taxon>
        <taxon>Pseudomonadati</taxon>
        <taxon>Pseudomonadota</taxon>
        <taxon>Gammaproteobacteria</taxon>
        <taxon>Lysobacterales</taxon>
        <taxon>Lysobacteraceae</taxon>
        <taxon>Luteimonas</taxon>
    </lineage>
</organism>
<protein>
    <recommendedName>
        <fullName evidence="3 8">6-carboxy-5,6,7,8-tetrahydropterin synthase</fullName>
        <ecNumber evidence="8">4.-.-.-</ecNumber>
    </recommendedName>
</protein>
<dbReference type="PANTHER" id="PTHR12589:SF7">
    <property type="entry name" value="6-PYRUVOYL TETRAHYDROBIOPTERIN SYNTHASE"/>
    <property type="match status" value="1"/>
</dbReference>
<dbReference type="PANTHER" id="PTHR12589">
    <property type="entry name" value="PYRUVOYL TETRAHYDROBIOPTERIN SYNTHASE"/>
    <property type="match status" value="1"/>
</dbReference>
<comment type="caution">
    <text evidence="9">The sequence shown here is derived from an EMBL/GenBank/DDBJ whole genome shotgun (WGS) entry which is preliminary data.</text>
</comment>
<comment type="pathway">
    <text evidence="1 8">Purine metabolism; 7-cyano-7-deazaguanine biosynthesis.</text>
</comment>
<comment type="similarity">
    <text evidence="2 8">Belongs to the PTPS family. QueD subfamily.</text>
</comment>
<sequence length="118" mass="13363">MDIFKTFTIEAAHRLPNVPPGHKCARLHGHSFVVELHVSGEPGADSGWVMDFGDIKAAFRPLYEQLDHHYLNEVEGLENPTSERLAAWIWERLRPALPQLSEVVVRETCTSGCRYRGP</sequence>